<reference evidence="1" key="1">
    <citation type="journal article" date="2020" name="mSystems">
        <title>Genome- and Community-Level Interaction Insights into Carbon Utilization and Element Cycling Functions of Hydrothermarchaeota in Hydrothermal Sediment.</title>
        <authorList>
            <person name="Zhou Z."/>
            <person name="Liu Y."/>
            <person name="Xu W."/>
            <person name="Pan J."/>
            <person name="Luo Z.H."/>
            <person name="Li M."/>
        </authorList>
    </citation>
    <scope>NUCLEOTIDE SEQUENCE [LARGE SCALE GENOMIC DNA]</scope>
    <source>
        <strain evidence="1">SpSt-657</strain>
    </source>
</reference>
<comment type="caution">
    <text evidence="1">The sequence shown here is derived from an EMBL/GenBank/DDBJ whole genome shotgun (WGS) entry which is preliminary data.</text>
</comment>
<dbReference type="AlphaFoldDB" id="A0A7J3JQD7"/>
<name>A0A7J3JQD7_9CREN</name>
<organism evidence="1">
    <name type="scientific">Ignisphaera aggregans</name>
    <dbReference type="NCBI Taxonomy" id="334771"/>
    <lineage>
        <taxon>Archaea</taxon>
        <taxon>Thermoproteota</taxon>
        <taxon>Thermoprotei</taxon>
        <taxon>Desulfurococcales</taxon>
        <taxon>Desulfurococcaceae</taxon>
        <taxon>Ignisphaera</taxon>
    </lineage>
</organism>
<accession>A0A7J3JQD7</accession>
<gene>
    <name evidence="1" type="ORF">ENU30_04260</name>
</gene>
<sequence length="60" mass="7267">MAIREKKRSIKTVEGLFPKAPDVKTFFRTLEEDMKKSLKVETRPEVLKIKKPEEYFRIRR</sequence>
<evidence type="ECO:0000313" key="1">
    <source>
        <dbReference type="EMBL" id="HGQ18171.1"/>
    </source>
</evidence>
<dbReference type="EMBL" id="DTBZ01000081">
    <property type="protein sequence ID" value="HGQ18171.1"/>
    <property type="molecule type" value="Genomic_DNA"/>
</dbReference>
<proteinExistence type="predicted"/>
<protein>
    <submittedName>
        <fullName evidence="1">Uncharacterized protein</fullName>
    </submittedName>
</protein>